<name>A0ABN9W9X9_9DINO</name>
<evidence type="ECO:0008006" key="4">
    <source>
        <dbReference type="Google" id="ProtNLM"/>
    </source>
</evidence>
<sequence>MAVSWLASGGGPAAAEAEEKEAAHPGGVCQRGPARPEPDMAAVVDQLRGAQERIERLGAPWVLVTVASVAGEVLGLHLPGGSLGSQVKEAISASSWRVPVACQRLLLPGGPLADGDPIAGHLPPGAAELGVTMAVSLEGVCEELQSAPANGRLRALADLGRLGPRRGGAAAAAAACACLADSDARVREAALAALRELAEGDSALVLPRLCASLRDDAGPGARRAALAALARLGRRGDGRLVRAVGAALDDWDEGVQAAAVHVRLAALGALGQLSRGGGGEVCAGSATG</sequence>
<evidence type="ECO:0000313" key="3">
    <source>
        <dbReference type="Proteomes" id="UP001189429"/>
    </source>
</evidence>
<protein>
    <recommendedName>
        <fullName evidence="4">Ubiquitin-like domain-containing protein</fullName>
    </recommendedName>
</protein>
<reference evidence="2" key="1">
    <citation type="submission" date="2023-10" db="EMBL/GenBank/DDBJ databases">
        <authorList>
            <person name="Chen Y."/>
            <person name="Shah S."/>
            <person name="Dougan E. K."/>
            <person name="Thang M."/>
            <person name="Chan C."/>
        </authorList>
    </citation>
    <scope>NUCLEOTIDE SEQUENCE [LARGE SCALE GENOMIC DNA]</scope>
</reference>
<dbReference type="InterPro" id="IPR016024">
    <property type="entry name" value="ARM-type_fold"/>
</dbReference>
<proteinExistence type="predicted"/>
<organism evidence="2 3">
    <name type="scientific">Prorocentrum cordatum</name>
    <dbReference type="NCBI Taxonomy" id="2364126"/>
    <lineage>
        <taxon>Eukaryota</taxon>
        <taxon>Sar</taxon>
        <taxon>Alveolata</taxon>
        <taxon>Dinophyceae</taxon>
        <taxon>Prorocentrales</taxon>
        <taxon>Prorocentraceae</taxon>
        <taxon>Prorocentrum</taxon>
    </lineage>
</organism>
<dbReference type="SUPFAM" id="SSF48371">
    <property type="entry name" value="ARM repeat"/>
    <property type="match status" value="1"/>
</dbReference>
<dbReference type="Pfam" id="PF13646">
    <property type="entry name" value="HEAT_2"/>
    <property type="match status" value="1"/>
</dbReference>
<evidence type="ECO:0000256" key="1">
    <source>
        <dbReference type="SAM" id="MobiDB-lite"/>
    </source>
</evidence>
<dbReference type="InterPro" id="IPR011989">
    <property type="entry name" value="ARM-like"/>
</dbReference>
<dbReference type="Gene3D" id="1.25.10.10">
    <property type="entry name" value="Leucine-rich Repeat Variant"/>
    <property type="match status" value="1"/>
</dbReference>
<gene>
    <name evidence="2" type="ORF">PCOR1329_LOCUS64526</name>
</gene>
<comment type="caution">
    <text evidence="2">The sequence shown here is derived from an EMBL/GenBank/DDBJ whole genome shotgun (WGS) entry which is preliminary data.</text>
</comment>
<keyword evidence="3" id="KW-1185">Reference proteome</keyword>
<dbReference type="Proteomes" id="UP001189429">
    <property type="component" value="Unassembled WGS sequence"/>
</dbReference>
<feature type="region of interest" description="Disordered" evidence="1">
    <location>
        <begin position="1"/>
        <end position="35"/>
    </location>
</feature>
<dbReference type="EMBL" id="CAUYUJ010018230">
    <property type="protein sequence ID" value="CAK0881813.1"/>
    <property type="molecule type" value="Genomic_DNA"/>
</dbReference>
<accession>A0ABN9W9X9</accession>
<evidence type="ECO:0000313" key="2">
    <source>
        <dbReference type="EMBL" id="CAK0881813.1"/>
    </source>
</evidence>